<keyword evidence="6" id="KW-1185">Reference proteome</keyword>
<feature type="domain" description="Solute-binding protein family 5" evidence="4">
    <location>
        <begin position="91"/>
        <end position="445"/>
    </location>
</feature>
<organism evidence="5 6">
    <name type="scientific">Entotheonella factor</name>
    <dbReference type="NCBI Taxonomy" id="1429438"/>
    <lineage>
        <taxon>Bacteria</taxon>
        <taxon>Pseudomonadati</taxon>
        <taxon>Nitrospinota/Tectimicrobiota group</taxon>
        <taxon>Candidatus Tectimicrobiota</taxon>
        <taxon>Candidatus Entotheonellia</taxon>
        <taxon>Candidatus Entotheonellales</taxon>
        <taxon>Candidatus Entotheonellaceae</taxon>
        <taxon>Candidatus Entotheonella</taxon>
    </lineage>
</organism>
<dbReference type="GO" id="GO:1904680">
    <property type="term" value="F:peptide transmembrane transporter activity"/>
    <property type="evidence" value="ECO:0007669"/>
    <property type="project" value="TreeGrafter"/>
</dbReference>
<dbReference type="Gene3D" id="3.40.190.10">
    <property type="entry name" value="Periplasmic binding protein-like II"/>
    <property type="match status" value="1"/>
</dbReference>
<dbReference type="InterPro" id="IPR000914">
    <property type="entry name" value="SBP_5_dom"/>
</dbReference>
<dbReference type="GO" id="GO:0015833">
    <property type="term" value="P:peptide transport"/>
    <property type="evidence" value="ECO:0007669"/>
    <property type="project" value="TreeGrafter"/>
</dbReference>
<dbReference type="PIRSF" id="PIRSF002741">
    <property type="entry name" value="MppA"/>
    <property type="match status" value="1"/>
</dbReference>
<evidence type="ECO:0000313" key="5">
    <source>
        <dbReference type="EMBL" id="ETW97879.1"/>
    </source>
</evidence>
<reference evidence="5 6" key="1">
    <citation type="journal article" date="2014" name="Nature">
        <title>An environmental bacterial taxon with a large and distinct metabolic repertoire.</title>
        <authorList>
            <person name="Wilson M.C."/>
            <person name="Mori T."/>
            <person name="Ruckert C."/>
            <person name="Uria A.R."/>
            <person name="Helf M.J."/>
            <person name="Takada K."/>
            <person name="Gernert C."/>
            <person name="Steffens U.A."/>
            <person name="Heycke N."/>
            <person name="Schmitt S."/>
            <person name="Rinke C."/>
            <person name="Helfrich E.J."/>
            <person name="Brachmann A.O."/>
            <person name="Gurgui C."/>
            <person name="Wakimoto T."/>
            <person name="Kracht M."/>
            <person name="Crusemann M."/>
            <person name="Hentschel U."/>
            <person name="Abe I."/>
            <person name="Matsunaga S."/>
            <person name="Kalinowski J."/>
            <person name="Takeyama H."/>
            <person name="Piel J."/>
        </authorList>
    </citation>
    <scope>NUCLEOTIDE SEQUENCE [LARGE SCALE GENOMIC DNA]</scope>
    <source>
        <strain evidence="6">TSY1</strain>
    </source>
</reference>
<evidence type="ECO:0000313" key="6">
    <source>
        <dbReference type="Proteomes" id="UP000019141"/>
    </source>
</evidence>
<sequence length="533" mass="59791">MAQQQTGRANEVSRRQFLAGTGGALVGVSTLGLASQAAAAKRHPQRGGTLEFSSRGDIAGLDAHKHNVNHAINATAVLYTGLTDLDLQGNIIPGLAESWEPSKDLKSWVFRLRKGAQFHNGRDIDAEAVKLNIERIKDPKIGGNWERGAIASITRAEVIDRYTVRLHTREPDASVPTAVMHYPTRMIAPDAFDKVSEHPVGAGPFKFVSWTRWNETRLARFENYWETDAEGHSLPYLDEIINKPKREDSVRLTALLTGQVGLISNMAQADVARFKKDHSDQYDTWTWHYGGRFLVCNFRRGPFQDKQLRQAAAHAINREAIHYTVYYEQGAMANQPYPEGNAWHMEGIKVPEYDPERARAILKKARAVGTELKLVSFANISSSHQIGQVVQDSWASVGFKVKHEILDTVPFRNARTKGAFDGLIQGNTYRYDPDAFYGRNLHSQSGYAKVLSGWQHERYDKLVEEAKRTLDPARRKELYTEAWNIVGDELPHFYLHEEVYTSGATKGLQGYQPSQMGAVHYQGGGLRAAYMTA</sequence>
<evidence type="ECO:0000256" key="1">
    <source>
        <dbReference type="ARBA" id="ARBA00005695"/>
    </source>
</evidence>
<dbReference type="PANTHER" id="PTHR30290">
    <property type="entry name" value="PERIPLASMIC BINDING COMPONENT OF ABC TRANSPORTER"/>
    <property type="match status" value="1"/>
</dbReference>
<comment type="similarity">
    <text evidence="1">Belongs to the bacterial solute-binding protein 5 family.</text>
</comment>
<dbReference type="Pfam" id="PF00496">
    <property type="entry name" value="SBP_bac_5"/>
    <property type="match status" value="1"/>
</dbReference>
<dbReference type="InterPro" id="IPR039424">
    <property type="entry name" value="SBP_5"/>
</dbReference>
<dbReference type="HOGENOM" id="CLU_017028_7_3_7"/>
<dbReference type="CDD" id="cd00995">
    <property type="entry name" value="PBP2_NikA_DppA_OppA_like"/>
    <property type="match status" value="1"/>
</dbReference>
<dbReference type="InterPro" id="IPR030678">
    <property type="entry name" value="Peptide/Ni-bd"/>
</dbReference>
<dbReference type="PROSITE" id="PS51318">
    <property type="entry name" value="TAT"/>
    <property type="match status" value="1"/>
</dbReference>
<name>W4LJ02_ENTF1</name>
<dbReference type="AlphaFoldDB" id="W4LJ02"/>
<dbReference type="Gene3D" id="3.10.105.10">
    <property type="entry name" value="Dipeptide-binding Protein, Domain 3"/>
    <property type="match status" value="1"/>
</dbReference>
<dbReference type="PANTHER" id="PTHR30290:SF9">
    <property type="entry name" value="OLIGOPEPTIDE-BINDING PROTEIN APPA"/>
    <property type="match status" value="1"/>
</dbReference>
<dbReference type="GO" id="GO:0043190">
    <property type="term" value="C:ATP-binding cassette (ABC) transporter complex"/>
    <property type="evidence" value="ECO:0007669"/>
    <property type="project" value="InterPro"/>
</dbReference>
<dbReference type="InterPro" id="IPR006311">
    <property type="entry name" value="TAT_signal"/>
</dbReference>
<proteinExistence type="inferred from homology"/>
<keyword evidence="2" id="KW-0813">Transport</keyword>
<evidence type="ECO:0000256" key="2">
    <source>
        <dbReference type="ARBA" id="ARBA00022448"/>
    </source>
</evidence>
<protein>
    <recommendedName>
        <fullName evidence="4">Solute-binding protein family 5 domain-containing protein</fullName>
    </recommendedName>
</protein>
<dbReference type="SUPFAM" id="SSF53850">
    <property type="entry name" value="Periplasmic binding protein-like II"/>
    <property type="match status" value="1"/>
</dbReference>
<keyword evidence="3" id="KW-0732">Signal</keyword>
<dbReference type="Proteomes" id="UP000019141">
    <property type="component" value="Unassembled WGS sequence"/>
</dbReference>
<accession>W4LJ02</accession>
<evidence type="ECO:0000256" key="3">
    <source>
        <dbReference type="ARBA" id="ARBA00022729"/>
    </source>
</evidence>
<dbReference type="EMBL" id="AZHW01000608">
    <property type="protein sequence ID" value="ETW97879.1"/>
    <property type="molecule type" value="Genomic_DNA"/>
</dbReference>
<gene>
    <name evidence="5" type="ORF">ETSY1_20980</name>
</gene>
<comment type="caution">
    <text evidence="5">The sequence shown here is derived from an EMBL/GenBank/DDBJ whole genome shotgun (WGS) entry which is preliminary data.</text>
</comment>
<evidence type="ECO:0000259" key="4">
    <source>
        <dbReference type="Pfam" id="PF00496"/>
    </source>
</evidence>
<dbReference type="GO" id="GO:0030288">
    <property type="term" value="C:outer membrane-bounded periplasmic space"/>
    <property type="evidence" value="ECO:0007669"/>
    <property type="project" value="UniProtKB-ARBA"/>
</dbReference>